<dbReference type="Proteomes" id="UP001448207">
    <property type="component" value="Unassembled WGS sequence"/>
</dbReference>
<comment type="caution">
    <text evidence="2">The sequence shown here is derived from an EMBL/GenBank/DDBJ whole genome shotgun (WGS) entry which is preliminary data.</text>
</comment>
<reference evidence="2 3" key="1">
    <citation type="submission" date="2024-04" db="EMBL/GenBank/DDBJ databases">
        <title>Symmetric and asymmetric DNA N6-adenine methylation regulates different biological responses in Mucorales.</title>
        <authorList>
            <consortium name="Lawrence Berkeley National Laboratory"/>
            <person name="Lax C."/>
            <person name="Mondo S.J."/>
            <person name="Osorio-Concepcion M."/>
            <person name="Muszewska A."/>
            <person name="Corrochano-Luque M."/>
            <person name="Gutierrez G."/>
            <person name="Riley R."/>
            <person name="Lipzen A."/>
            <person name="Guo J."/>
            <person name="Hundley H."/>
            <person name="Amirebrahimi M."/>
            <person name="Ng V."/>
            <person name="Lorenzo-Gutierrez D."/>
            <person name="Binder U."/>
            <person name="Yang J."/>
            <person name="Song Y."/>
            <person name="Canovas D."/>
            <person name="Navarro E."/>
            <person name="Freitag M."/>
            <person name="Gabaldon T."/>
            <person name="Grigoriev I.V."/>
            <person name="Corrochano L.M."/>
            <person name="Nicolas F.E."/>
            <person name="Garre V."/>
        </authorList>
    </citation>
    <scope>NUCLEOTIDE SEQUENCE [LARGE SCALE GENOMIC DNA]</scope>
    <source>
        <strain evidence="2 3">L51</strain>
    </source>
</reference>
<organism evidence="2 3">
    <name type="scientific">Phycomyces blakesleeanus</name>
    <dbReference type="NCBI Taxonomy" id="4837"/>
    <lineage>
        <taxon>Eukaryota</taxon>
        <taxon>Fungi</taxon>
        <taxon>Fungi incertae sedis</taxon>
        <taxon>Mucoromycota</taxon>
        <taxon>Mucoromycotina</taxon>
        <taxon>Mucoromycetes</taxon>
        <taxon>Mucorales</taxon>
        <taxon>Phycomycetaceae</taxon>
        <taxon>Phycomyces</taxon>
    </lineage>
</organism>
<protein>
    <submittedName>
        <fullName evidence="2">Uncharacterized protein</fullName>
    </submittedName>
</protein>
<proteinExistence type="predicted"/>
<keyword evidence="3" id="KW-1185">Reference proteome</keyword>
<dbReference type="CDD" id="cd07380">
    <property type="entry name" value="MPP_CWF19_N"/>
    <property type="match status" value="1"/>
</dbReference>
<feature type="region of interest" description="Disordered" evidence="1">
    <location>
        <begin position="290"/>
        <end position="312"/>
    </location>
</feature>
<evidence type="ECO:0000313" key="3">
    <source>
        <dbReference type="Proteomes" id="UP001448207"/>
    </source>
</evidence>
<dbReference type="InterPro" id="IPR040194">
    <property type="entry name" value="Cwf19-like"/>
</dbReference>
<dbReference type="EMBL" id="JBCLYO010000001">
    <property type="protein sequence ID" value="KAL0096918.1"/>
    <property type="molecule type" value="Genomic_DNA"/>
</dbReference>
<name>A0ABR3BDQ3_PHYBL</name>
<evidence type="ECO:0000256" key="1">
    <source>
        <dbReference type="SAM" id="MobiDB-lite"/>
    </source>
</evidence>
<dbReference type="PANTHER" id="PTHR12072">
    <property type="entry name" value="CWF19, CELL CYCLE CONTROL PROTEIN"/>
    <property type="match status" value="1"/>
</dbReference>
<accession>A0ABR3BDQ3</accession>
<dbReference type="PANTHER" id="PTHR12072:SF4">
    <property type="entry name" value="CWF19-LIKE PROTEIN 1"/>
    <property type="match status" value="1"/>
</dbReference>
<evidence type="ECO:0000313" key="2">
    <source>
        <dbReference type="EMBL" id="KAL0096918.1"/>
    </source>
</evidence>
<gene>
    <name evidence="2" type="ORF">J3Q64DRAFT_1039756</name>
</gene>
<sequence length="365" mass="40602">MSQQSIKVLVIGSVNSRFAETFKKVSSINNKHGPFDVLLCTGNFFQSENDESELISLMQGNIEVPITTYFITGDRPLPTSIEKRIKETDGEVCTNLFYLGKQGILTTAQGLKIAFMSGSFNKDIYNGTESSTGMHNNYLSSDIKRLQSTRMPITTPSGVDILLTYEWPSFITNGSNCSLETPLTNSSTPIAELAAALKPRYHFAASENVFYEREPYSNITGFGPAEERPAGHVSRFVGLADVLNPKKQRWFYAFNLIPMGTIDAEKLCIAPNNTTPCPFNLLLTGDQGVNAGQKRSQDDSQNNNGSFFWGDEQRNTKKFPQKIISAIAAKYLDILSKTVLSVRMKSLLYHQKTTFVESVIFLVTF</sequence>